<comment type="similarity">
    <text evidence="1 4">Belongs to the pyrroline-5-carboxylate reductase family.</text>
</comment>
<name>A0A7V0Z6T8_UNCW3</name>
<dbReference type="Pfam" id="PF03807">
    <property type="entry name" value="F420_oxidored"/>
    <property type="match status" value="1"/>
</dbReference>
<dbReference type="Pfam" id="PF14748">
    <property type="entry name" value="P5CR_dimer"/>
    <property type="match status" value="1"/>
</dbReference>
<feature type="domain" description="Pyrroline-5-carboxylate reductase dimerisation" evidence="8">
    <location>
        <begin position="165"/>
        <end position="268"/>
    </location>
</feature>
<dbReference type="UniPathway" id="UPA00098">
    <property type="reaction ID" value="UER00361"/>
</dbReference>
<accession>A0A7V0Z6T8</accession>
<evidence type="ECO:0000259" key="8">
    <source>
        <dbReference type="Pfam" id="PF14748"/>
    </source>
</evidence>
<organism evidence="9">
    <name type="scientific">candidate division WOR-3 bacterium</name>
    <dbReference type="NCBI Taxonomy" id="2052148"/>
    <lineage>
        <taxon>Bacteria</taxon>
        <taxon>Bacteria division WOR-3</taxon>
    </lineage>
</organism>
<feature type="binding site" evidence="6">
    <location>
        <position position="60"/>
    </location>
    <ligand>
        <name>NADPH</name>
        <dbReference type="ChEBI" id="CHEBI:57783"/>
    </ligand>
</feature>
<keyword evidence="3 4" id="KW-0560">Oxidoreductase</keyword>
<dbReference type="PANTHER" id="PTHR11645">
    <property type="entry name" value="PYRROLINE-5-CARBOXYLATE REDUCTASE"/>
    <property type="match status" value="1"/>
</dbReference>
<dbReference type="InterPro" id="IPR029036">
    <property type="entry name" value="P5CR_dimer"/>
</dbReference>
<dbReference type="NCBIfam" id="TIGR00112">
    <property type="entry name" value="proC"/>
    <property type="match status" value="1"/>
</dbReference>
<evidence type="ECO:0000256" key="4">
    <source>
        <dbReference type="HAMAP-Rule" id="MF_01925"/>
    </source>
</evidence>
<evidence type="ECO:0000259" key="7">
    <source>
        <dbReference type="Pfam" id="PF03807"/>
    </source>
</evidence>
<evidence type="ECO:0000256" key="6">
    <source>
        <dbReference type="PIRSR" id="PIRSR000193-1"/>
    </source>
</evidence>
<comment type="catalytic activity">
    <reaction evidence="4">
        <text>L-proline + NAD(+) = (S)-1-pyrroline-5-carboxylate + NADH + 2 H(+)</text>
        <dbReference type="Rhea" id="RHEA:14105"/>
        <dbReference type="ChEBI" id="CHEBI:15378"/>
        <dbReference type="ChEBI" id="CHEBI:17388"/>
        <dbReference type="ChEBI" id="CHEBI:57540"/>
        <dbReference type="ChEBI" id="CHEBI:57945"/>
        <dbReference type="ChEBI" id="CHEBI:60039"/>
        <dbReference type="EC" id="1.5.1.2"/>
    </reaction>
</comment>
<dbReference type="EC" id="1.5.1.2" evidence="4 5"/>
<gene>
    <name evidence="4 9" type="primary">proC</name>
    <name evidence="9" type="ORF">ENP86_09040</name>
</gene>
<keyword evidence="2 4" id="KW-0521">NADP</keyword>
<comment type="pathway">
    <text evidence="4">Amino-acid biosynthesis; L-proline biosynthesis; L-proline from L-glutamate 5-semialdehyde: step 1/1.</text>
</comment>
<dbReference type="InterPro" id="IPR028939">
    <property type="entry name" value="P5C_Rdtase_cat_N"/>
</dbReference>
<dbReference type="GO" id="GO:0005737">
    <property type="term" value="C:cytoplasm"/>
    <property type="evidence" value="ECO:0007669"/>
    <property type="project" value="UniProtKB-SubCell"/>
</dbReference>
<keyword evidence="4" id="KW-0028">Amino-acid biosynthesis</keyword>
<dbReference type="EMBL" id="DSKY01000021">
    <property type="protein sequence ID" value="HDY59680.1"/>
    <property type="molecule type" value="Genomic_DNA"/>
</dbReference>
<dbReference type="SUPFAM" id="SSF48179">
    <property type="entry name" value="6-phosphogluconate dehydrogenase C-terminal domain-like"/>
    <property type="match status" value="1"/>
</dbReference>
<sequence length="273" mass="29687">MALSRYKGVAILGCGNIGLAIAKGLVESKKFTPAQIILTRRRLDGLRKLKIQGFNITNDNKKAVQNSKLIIISVLPSDIIGLLKEIKPVIKTKEHIIISVVTGVPINDIQDVLGKKLPVFRAMPNTAISIRESMTCLSYNSFGEKYIGYIKELFDCLGKTKIISETDMIAATSLCACGVAFFLRGIRAAAQGGIEIGFHPDDAIYMAAQTALGAARLLLKFNHHPEQEIDKVTTPRGCTIAGLNEMEHEGFSSAMIKGIKTSAEKAIQLFKKA</sequence>
<dbReference type="FunFam" id="1.10.3730.10:FF:000001">
    <property type="entry name" value="Pyrroline-5-carboxylate reductase"/>
    <property type="match status" value="1"/>
</dbReference>
<evidence type="ECO:0000256" key="5">
    <source>
        <dbReference type="NCBIfam" id="TIGR00112"/>
    </source>
</evidence>
<dbReference type="Gene3D" id="3.40.50.720">
    <property type="entry name" value="NAD(P)-binding Rossmann-like Domain"/>
    <property type="match status" value="1"/>
</dbReference>
<dbReference type="GO" id="GO:0004735">
    <property type="term" value="F:pyrroline-5-carboxylate reductase activity"/>
    <property type="evidence" value="ECO:0007669"/>
    <property type="project" value="UniProtKB-UniRule"/>
</dbReference>
<dbReference type="PIRSF" id="PIRSF000193">
    <property type="entry name" value="Pyrrol-5-carb_rd"/>
    <property type="match status" value="1"/>
</dbReference>
<dbReference type="Gene3D" id="1.10.3730.10">
    <property type="entry name" value="ProC C-terminal domain-like"/>
    <property type="match status" value="1"/>
</dbReference>
<dbReference type="AlphaFoldDB" id="A0A7V0Z6T8"/>
<protein>
    <recommendedName>
        <fullName evidence="4 5">Pyrroline-5-carboxylate reductase</fullName>
        <shortName evidence="4">P5C reductase</shortName>
        <shortName evidence="4">P5CR</shortName>
        <ecNumber evidence="4 5">1.5.1.2</ecNumber>
    </recommendedName>
    <alternativeName>
        <fullName evidence="4">PCA reductase</fullName>
    </alternativeName>
</protein>
<dbReference type="InterPro" id="IPR036291">
    <property type="entry name" value="NAD(P)-bd_dom_sf"/>
</dbReference>
<dbReference type="PANTHER" id="PTHR11645:SF0">
    <property type="entry name" value="PYRROLINE-5-CARBOXYLATE REDUCTASE 3"/>
    <property type="match status" value="1"/>
</dbReference>
<comment type="caution">
    <text evidence="9">The sequence shown here is derived from an EMBL/GenBank/DDBJ whole genome shotgun (WGS) entry which is preliminary data.</text>
</comment>
<dbReference type="InterPro" id="IPR000304">
    <property type="entry name" value="Pyrroline-COOH_reductase"/>
</dbReference>
<comment type="catalytic activity">
    <reaction evidence="4">
        <text>L-proline + NADP(+) = (S)-1-pyrroline-5-carboxylate + NADPH + 2 H(+)</text>
        <dbReference type="Rhea" id="RHEA:14109"/>
        <dbReference type="ChEBI" id="CHEBI:15378"/>
        <dbReference type="ChEBI" id="CHEBI:17388"/>
        <dbReference type="ChEBI" id="CHEBI:57783"/>
        <dbReference type="ChEBI" id="CHEBI:58349"/>
        <dbReference type="ChEBI" id="CHEBI:60039"/>
        <dbReference type="EC" id="1.5.1.2"/>
    </reaction>
</comment>
<keyword evidence="4" id="KW-0641">Proline biosynthesis</keyword>
<dbReference type="HAMAP" id="MF_01925">
    <property type="entry name" value="P5C_reductase"/>
    <property type="match status" value="1"/>
</dbReference>
<evidence type="ECO:0000256" key="2">
    <source>
        <dbReference type="ARBA" id="ARBA00022857"/>
    </source>
</evidence>
<dbReference type="GO" id="GO:0055129">
    <property type="term" value="P:L-proline biosynthetic process"/>
    <property type="evidence" value="ECO:0007669"/>
    <property type="project" value="UniProtKB-UniRule"/>
</dbReference>
<comment type="function">
    <text evidence="4">Catalyzes the reduction of 1-pyrroline-5-carboxylate (PCA) to L-proline.</text>
</comment>
<evidence type="ECO:0000313" key="9">
    <source>
        <dbReference type="EMBL" id="HDY59680.1"/>
    </source>
</evidence>
<dbReference type="InterPro" id="IPR008927">
    <property type="entry name" value="6-PGluconate_DH-like_C_sf"/>
</dbReference>
<dbReference type="SUPFAM" id="SSF51735">
    <property type="entry name" value="NAD(P)-binding Rossmann-fold domains"/>
    <property type="match status" value="1"/>
</dbReference>
<feature type="domain" description="Pyrroline-5-carboxylate reductase catalytic N-terminal" evidence="7">
    <location>
        <begin position="9"/>
        <end position="102"/>
    </location>
</feature>
<keyword evidence="4" id="KW-0963">Cytoplasm</keyword>
<evidence type="ECO:0000256" key="3">
    <source>
        <dbReference type="ARBA" id="ARBA00023002"/>
    </source>
</evidence>
<evidence type="ECO:0000256" key="1">
    <source>
        <dbReference type="ARBA" id="ARBA00005525"/>
    </source>
</evidence>
<reference evidence="9" key="1">
    <citation type="journal article" date="2020" name="mSystems">
        <title>Genome- and Community-Level Interaction Insights into Carbon Utilization and Element Cycling Functions of Hydrothermarchaeota in Hydrothermal Sediment.</title>
        <authorList>
            <person name="Zhou Z."/>
            <person name="Liu Y."/>
            <person name="Xu W."/>
            <person name="Pan J."/>
            <person name="Luo Z.H."/>
            <person name="Li M."/>
        </authorList>
    </citation>
    <scope>NUCLEOTIDE SEQUENCE [LARGE SCALE GENOMIC DNA]</scope>
    <source>
        <strain evidence="9">SpSt-258</strain>
    </source>
</reference>
<proteinExistence type="inferred from homology"/>
<comment type="subcellular location">
    <subcellularLocation>
        <location evidence="4">Cytoplasm</location>
    </subcellularLocation>
</comment>